<keyword evidence="4" id="KW-1185">Reference proteome</keyword>
<comment type="similarity">
    <text evidence="1">Belongs to the protein kinase superfamily. ADCK protein kinase family.</text>
</comment>
<organism evidence="3 4">
    <name type="scientific">Galdieria sulphuraria</name>
    <name type="common">Red alga</name>
    <dbReference type="NCBI Taxonomy" id="130081"/>
    <lineage>
        <taxon>Eukaryota</taxon>
        <taxon>Rhodophyta</taxon>
        <taxon>Bangiophyceae</taxon>
        <taxon>Galdieriales</taxon>
        <taxon>Galdieriaceae</taxon>
        <taxon>Galdieria</taxon>
    </lineage>
</organism>
<dbReference type="eggNOG" id="KOG1235">
    <property type="taxonomic scope" value="Eukaryota"/>
</dbReference>
<accession>M2Y562</accession>
<dbReference type="PANTHER" id="PTHR10566">
    <property type="entry name" value="CHAPERONE-ACTIVITY OF BC1 COMPLEX CABC1 -RELATED"/>
    <property type="match status" value="1"/>
</dbReference>
<keyword evidence="3" id="KW-0808">Transferase</keyword>
<dbReference type="Proteomes" id="UP000030680">
    <property type="component" value="Unassembled WGS sequence"/>
</dbReference>
<dbReference type="GeneID" id="17089683"/>
<dbReference type="Pfam" id="PF03109">
    <property type="entry name" value="ABC1"/>
    <property type="match status" value="1"/>
</dbReference>
<dbReference type="SUPFAM" id="SSF56112">
    <property type="entry name" value="Protein kinase-like (PK-like)"/>
    <property type="match status" value="1"/>
</dbReference>
<name>M2Y562_GALSU</name>
<dbReference type="KEGG" id="gsl:Gasu_17560"/>
<dbReference type="PANTHER" id="PTHR10566:SF128">
    <property type="entry name" value="UBIB DOMAIN CONTAINING KINASE"/>
    <property type="match status" value="1"/>
</dbReference>
<dbReference type="InterPro" id="IPR050154">
    <property type="entry name" value="UbiB_kinase"/>
</dbReference>
<dbReference type="InterPro" id="IPR011009">
    <property type="entry name" value="Kinase-like_dom_sf"/>
</dbReference>
<dbReference type="OrthoDB" id="427480at2759"/>
<protein>
    <submittedName>
        <fullName evidence="3">AarF domain-containing kinase</fullName>
    </submittedName>
</protein>
<dbReference type="Gramene" id="EME30994">
    <property type="protein sequence ID" value="EME30994"/>
    <property type="gene ID" value="Gasu_17560"/>
</dbReference>
<feature type="domain" description="ABC1 atypical kinase-like" evidence="2">
    <location>
        <begin position="306"/>
        <end position="499"/>
    </location>
</feature>
<gene>
    <name evidence="3" type="ORF">Gasu_17560</name>
</gene>
<dbReference type="AlphaFoldDB" id="M2Y562"/>
<evidence type="ECO:0000256" key="1">
    <source>
        <dbReference type="ARBA" id="ARBA00009670"/>
    </source>
</evidence>
<keyword evidence="3" id="KW-0418">Kinase</keyword>
<evidence type="ECO:0000313" key="4">
    <source>
        <dbReference type="Proteomes" id="UP000030680"/>
    </source>
</evidence>
<reference evidence="4" key="1">
    <citation type="journal article" date="2013" name="Science">
        <title>Gene transfer from bacteria and archaea facilitated evolution of an extremophilic eukaryote.</title>
        <authorList>
            <person name="Schonknecht G."/>
            <person name="Chen W.H."/>
            <person name="Ternes C.M."/>
            <person name="Barbier G.G."/>
            <person name="Shrestha R.P."/>
            <person name="Stanke M."/>
            <person name="Brautigam A."/>
            <person name="Baker B.J."/>
            <person name="Banfield J.F."/>
            <person name="Garavito R.M."/>
            <person name="Carr K."/>
            <person name="Wilkerson C."/>
            <person name="Rensing S.A."/>
            <person name="Gagneul D."/>
            <person name="Dickenson N.E."/>
            <person name="Oesterhelt C."/>
            <person name="Lercher M.J."/>
            <person name="Weber A.P."/>
        </authorList>
    </citation>
    <scope>NUCLEOTIDE SEQUENCE [LARGE SCALE GENOMIC DNA]</scope>
    <source>
        <strain evidence="4">074W</strain>
    </source>
</reference>
<proteinExistence type="inferred from homology"/>
<dbReference type="GO" id="GO:0016301">
    <property type="term" value="F:kinase activity"/>
    <property type="evidence" value="ECO:0007669"/>
    <property type="project" value="UniProtKB-KW"/>
</dbReference>
<dbReference type="CDD" id="cd05121">
    <property type="entry name" value="ABC1_ADCK3-like"/>
    <property type="match status" value="1"/>
</dbReference>
<sequence>MIWNRKRSSRSGLLYCPSCLAPVGKDNKTKYKWINRDSYYLRWYKYKCPGFSRLSTRYQLCNLNALRSPVQLTLANTETIESFDSLIPEHIGDKQEDMRRSLHPERTTLQVLDRGIAYAMGLYDYRLSGMQLFKQDVRYLLSLWRYFGRKAFLTYDKEEIISYYDRRPWLAAARLASVGIPLLQWYIKLLWDRILPGRSTTHLSWRARELVQLVMNMGPTFIKVAQALSNRPDVVGPVWIKELEKLVDKVDPFPSDWARRLITVEVKGTLWEKRLSQISVEPVASASLGQVRMLACFISRWLNDIQVYQGLYQREDGQYEKIALKVQRPGLIFDIPLDLYVLRFIAGIVQRQFRLRSDLVGILDEYAQQIFEEMDYQHEGENCLQFRMLYKNYPGIRIPDVYFTTHYLIALEWIDGEKPPWGSYSKTLMKTGVEFSLHQLLDVGFYHADPHAGNLLRTPDNCLAYVDYGMVRYLDKNTRWHLIKAIIDFVNKDFDGLIEEFVILGFLPFQVNEKGIIEAMELAFKDASPDGRLSKLNFSRLAQNLGVVARSYPIRIPPKFALVIRCLTMLEGLALQNDPSFHIVEQAYPFILQRLLSDSYSLPPQALRDILLDSRTGKIRWKRLWQIVEFSNKGDHHLETKAEEGSPVTVDQYLPVLIDGKQVIISRLFFEKIVDFLLSERAAFLRDGLAEEMADILDDLQLVIGNSASVINYGIGFKRRETGKLIMKRCQKP</sequence>
<dbReference type="InterPro" id="IPR004147">
    <property type="entry name" value="ABC1_dom"/>
</dbReference>
<dbReference type="OMA" id="AFNMIED"/>
<dbReference type="EMBL" id="KB454495">
    <property type="protein sequence ID" value="EME30994.1"/>
    <property type="molecule type" value="Genomic_DNA"/>
</dbReference>
<dbReference type="RefSeq" id="XP_005707514.1">
    <property type="nucleotide sequence ID" value="XM_005707457.1"/>
</dbReference>
<evidence type="ECO:0000313" key="3">
    <source>
        <dbReference type="EMBL" id="EME30994.1"/>
    </source>
</evidence>
<evidence type="ECO:0000259" key="2">
    <source>
        <dbReference type="Pfam" id="PF03109"/>
    </source>
</evidence>